<organism evidence="1 2">
    <name type="scientific">Chara braunii</name>
    <name type="common">Braun's stonewort</name>
    <dbReference type="NCBI Taxonomy" id="69332"/>
    <lineage>
        <taxon>Eukaryota</taxon>
        <taxon>Viridiplantae</taxon>
        <taxon>Streptophyta</taxon>
        <taxon>Charophyceae</taxon>
        <taxon>Charales</taxon>
        <taxon>Characeae</taxon>
        <taxon>Chara</taxon>
    </lineage>
</organism>
<proteinExistence type="predicted"/>
<evidence type="ECO:0008006" key="3">
    <source>
        <dbReference type="Google" id="ProtNLM"/>
    </source>
</evidence>
<protein>
    <recommendedName>
        <fullName evidence="3">DDE Tnp4 domain-containing protein</fullName>
    </recommendedName>
</protein>
<name>A0A388LN50_CHABU</name>
<reference evidence="1 2" key="1">
    <citation type="journal article" date="2018" name="Cell">
        <title>The Chara Genome: Secondary Complexity and Implications for Plant Terrestrialization.</title>
        <authorList>
            <person name="Nishiyama T."/>
            <person name="Sakayama H."/>
            <person name="Vries J.D."/>
            <person name="Buschmann H."/>
            <person name="Saint-Marcoux D."/>
            <person name="Ullrich K.K."/>
            <person name="Haas F.B."/>
            <person name="Vanderstraeten L."/>
            <person name="Becker D."/>
            <person name="Lang D."/>
            <person name="Vosolsobe S."/>
            <person name="Rombauts S."/>
            <person name="Wilhelmsson P.K.I."/>
            <person name="Janitza P."/>
            <person name="Kern R."/>
            <person name="Heyl A."/>
            <person name="Rumpler F."/>
            <person name="Villalobos L.I.A.C."/>
            <person name="Clay J.M."/>
            <person name="Skokan R."/>
            <person name="Toyoda A."/>
            <person name="Suzuki Y."/>
            <person name="Kagoshima H."/>
            <person name="Schijlen E."/>
            <person name="Tajeshwar N."/>
            <person name="Catarino B."/>
            <person name="Hetherington A.J."/>
            <person name="Saltykova A."/>
            <person name="Bonnot C."/>
            <person name="Breuninger H."/>
            <person name="Symeonidi A."/>
            <person name="Radhakrishnan G.V."/>
            <person name="Van Nieuwerburgh F."/>
            <person name="Deforce D."/>
            <person name="Chang C."/>
            <person name="Karol K.G."/>
            <person name="Hedrich R."/>
            <person name="Ulvskov P."/>
            <person name="Glockner G."/>
            <person name="Delwiche C.F."/>
            <person name="Petrasek J."/>
            <person name="Van de Peer Y."/>
            <person name="Friml J."/>
            <person name="Beilby M."/>
            <person name="Dolan L."/>
            <person name="Kohara Y."/>
            <person name="Sugano S."/>
            <person name="Fujiyama A."/>
            <person name="Delaux P.-M."/>
            <person name="Quint M."/>
            <person name="TheiBen G."/>
            <person name="Hagemann M."/>
            <person name="Harholt J."/>
            <person name="Dunand C."/>
            <person name="Zachgo S."/>
            <person name="Langdale J."/>
            <person name="Maumus F."/>
            <person name="Straeten D.V.D."/>
            <person name="Gould S.B."/>
            <person name="Rensing S.A."/>
        </authorList>
    </citation>
    <scope>NUCLEOTIDE SEQUENCE [LARGE SCALE GENOMIC DNA]</scope>
    <source>
        <strain evidence="1 2">S276</strain>
    </source>
</reference>
<keyword evidence="2" id="KW-1185">Reference proteome</keyword>
<dbReference type="AlphaFoldDB" id="A0A388LN50"/>
<dbReference type="OrthoDB" id="1699974at2759"/>
<sequence length="172" mass="18627">MGSYLGSLLDDTGVDGELPPSLLDDTVGDGELPDGVFGTIGKGDNHQLLDEDSHDMIDPTIPTSAPTVRITMVLTMVQAFGGETAASVEGFDSKQKVARGAVERAFDRLKGMWLLFLQTHKTNLDTLPQQFTAVCILHNILINAEIPFDENLLWEVDANCVRRCGSGDLRAP</sequence>
<dbReference type="Proteomes" id="UP000265515">
    <property type="component" value="Unassembled WGS sequence"/>
</dbReference>
<accession>A0A388LN50</accession>
<evidence type="ECO:0000313" key="2">
    <source>
        <dbReference type="Proteomes" id="UP000265515"/>
    </source>
</evidence>
<gene>
    <name evidence="1" type="ORF">CBR_g37515</name>
</gene>
<dbReference type="Gramene" id="GBG83714">
    <property type="protein sequence ID" value="GBG83714"/>
    <property type="gene ID" value="CBR_g37515"/>
</dbReference>
<comment type="caution">
    <text evidence="1">The sequence shown here is derived from an EMBL/GenBank/DDBJ whole genome shotgun (WGS) entry which is preliminary data.</text>
</comment>
<evidence type="ECO:0000313" key="1">
    <source>
        <dbReference type="EMBL" id="GBG83714.1"/>
    </source>
</evidence>
<dbReference type="EMBL" id="BFEA01000448">
    <property type="protein sequence ID" value="GBG83714.1"/>
    <property type="molecule type" value="Genomic_DNA"/>
</dbReference>